<reference evidence="3" key="1">
    <citation type="submission" date="2015-07" db="EMBL/GenBank/DDBJ databases">
        <title>MeaNS - Measles Nucleotide Surveillance Program.</title>
        <authorList>
            <person name="Tran T."/>
            <person name="Druce J."/>
        </authorList>
    </citation>
    <scope>NUCLEOTIDE SEQUENCE</scope>
    <source>
        <strain evidence="3">UCB-OBI-ISO-001</strain>
        <tissue evidence="3">Gonad</tissue>
    </source>
</reference>
<feature type="compositionally biased region" description="Acidic residues" evidence="1">
    <location>
        <begin position="27"/>
        <end position="36"/>
    </location>
</feature>
<dbReference type="AlphaFoldDB" id="A0A0L8IDA1"/>
<dbReference type="EMBL" id="KQ415962">
    <property type="protein sequence ID" value="KOF99436.1"/>
    <property type="molecule type" value="Genomic_DNA"/>
</dbReference>
<evidence type="ECO:0000313" key="3">
    <source>
        <dbReference type="EMBL" id="KOF99436.1"/>
    </source>
</evidence>
<proteinExistence type="predicted"/>
<dbReference type="Pfam" id="PF13843">
    <property type="entry name" value="DDE_Tnp_1_7"/>
    <property type="match status" value="1"/>
</dbReference>
<gene>
    <name evidence="3" type="ORF">OCBIM_22016383mg</name>
</gene>
<evidence type="ECO:0000256" key="1">
    <source>
        <dbReference type="SAM" id="MobiDB-lite"/>
    </source>
</evidence>
<feature type="region of interest" description="Disordered" evidence="1">
    <location>
        <begin position="27"/>
        <end position="46"/>
    </location>
</feature>
<name>A0A0L8IDA1_OCTBM</name>
<dbReference type="InterPro" id="IPR029526">
    <property type="entry name" value="PGBD"/>
</dbReference>
<accession>A0A0L8IDA1</accession>
<evidence type="ECO:0000259" key="2">
    <source>
        <dbReference type="Pfam" id="PF13843"/>
    </source>
</evidence>
<protein>
    <recommendedName>
        <fullName evidence="2">PiggyBac transposable element-derived protein domain-containing protein</fullName>
    </recommendedName>
</protein>
<feature type="region of interest" description="Disordered" evidence="1">
    <location>
        <begin position="1"/>
        <end position="20"/>
    </location>
</feature>
<sequence>MSLHRNPLSQKETGGILKKKQQKIEFDDLSETDSDDAPLASFSGNKNPKLAKVNVAQPTTVFTKPSGVAKDIQEMQEPIPYAIFRKLFTDNIIEHIVFHTNLYAVQPGKNLVPITAKKTITFLAINLMLGVKHLPSYRD</sequence>
<organism evidence="3">
    <name type="scientific">Octopus bimaculoides</name>
    <name type="common">California two-spotted octopus</name>
    <dbReference type="NCBI Taxonomy" id="37653"/>
    <lineage>
        <taxon>Eukaryota</taxon>
        <taxon>Metazoa</taxon>
        <taxon>Spiralia</taxon>
        <taxon>Lophotrochozoa</taxon>
        <taxon>Mollusca</taxon>
        <taxon>Cephalopoda</taxon>
        <taxon>Coleoidea</taxon>
        <taxon>Octopodiformes</taxon>
        <taxon>Octopoda</taxon>
        <taxon>Incirrata</taxon>
        <taxon>Octopodidae</taxon>
        <taxon>Octopus</taxon>
    </lineage>
</organism>
<feature type="domain" description="PiggyBac transposable element-derived protein" evidence="2">
    <location>
        <begin position="80"/>
        <end position="139"/>
    </location>
</feature>